<dbReference type="Proteomes" id="UP000271098">
    <property type="component" value="Unassembled WGS sequence"/>
</dbReference>
<name>A0A183EYQ0_9BILA</name>
<sequence>MWLVLNSGWVCGGVLVRCLRHSLAQVSTKASRVVKPLNGQVALVTGGARGVGRGIALELSDAGATVYVTGRKPGPATGKPTLNDTVEGRFSSSVNVIFVFVYNL</sequence>
<dbReference type="SUPFAM" id="SSF51735">
    <property type="entry name" value="NAD(P)-binding Rossmann-fold domains"/>
    <property type="match status" value="1"/>
</dbReference>
<dbReference type="Pfam" id="PF00106">
    <property type="entry name" value="adh_short"/>
    <property type="match status" value="1"/>
</dbReference>
<reference evidence="4" key="1">
    <citation type="submission" date="2016-06" db="UniProtKB">
        <authorList>
            <consortium name="WormBaseParasite"/>
        </authorList>
    </citation>
    <scope>IDENTIFICATION</scope>
</reference>
<evidence type="ECO:0000256" key="1">
    <source>
        <dbReference type="SAM" id="SignalP"/>
    </source>
</evidence>
<evidence type="ECO:0000313" key="3">
    <source>
        <dbReference type="Proteomes" id="UP000271098"/>
    </source>
</evidence>
<protein>
    <submittedName>
        <fullName evidence="4">Dehydrogenase/reductase SDR family member 4</fullName>
    </submittedName>
</protein>
<evidence type="ECO:0000313" key="4">
    <source>
        <dbReference type="WBParaSite" id="GPUH_0002612101-mRNA-1"/>
    </source>
</evidence>
<dbReference type="Gene3D" id="3.40.50.720">
    <property type="entry name" value="NAD(P)-binding Rossmann-like Domain"/>
    <property type="match status" value="1"/>
</dbReference>
<accession>A0A183EYQ0</accession>
<proteinExistence type="predicted"/>
<dbReference type="InterPro" id="IPR002347">
    <property type="entry name" value="SDR_fam"/>
</dbReference>
<dbReference type="InterPro" id="IPR036291">
    <property type="entry name" value="NAD(P)-bd_dom_sf"/>
</dbReference>
<dbReference type="OrthoDB" id="1933717at2759"/>
<reference evidence="2 3" key="2">
    <citation type="submission" date="2018-11" db="EMBL/GenBank/DDBJ databases">
        <authorList>
            <consortium name="Pathogen Informatics"/>
        </authorList>
    </citation>
    <scope>NUCLEOTIDE SEQUENCE [LARGE SCALE GENOMIC DNA]</scope>
</reference>
<dbReference type="PANTHER" id="PTHR44147:SF2">
    <property type="entry name" value="DEHYDROGENASE_REDUCTASE SDR FAMILY MEMBER 1"/>
    <property type="match status" value="1"/>
</dbReference>
<feature type="signal peptide" evidence="1">
    <location>
        <begin position="1"/>
        <end position="24"/>
    </location>
</feature>
<feature type="chain" id="PRO_5043139322" evidence="1">
    <location>
        <begin position="25"/>
        <end position="104"/>
    </location>
</feature>
<gene>
    <name evidence="2" type="ORF">GPUH_LOCUS26091</name>
</gene>
<dbReference type="WBParaSite" id="GPUH_0002612101-mRNA-1">
    <property type="protein sequence ID" value="GPUH_0002612101-mRNA-1"/>
    <property type="gene ID" value="GPUH_0002612101"/>
</dbReference>
<organism evidence="4">
    <name type="scientific">Gongylonema pulchrum</name>
    <dbReference type="NCBI Taxonomy" id="637853"/>
    <lineage>
        <taxon>Eukaryota</taxon>
        <taxon>Metazoa</taxon>
        <taxon>Ecdysozoa</taxon>
        <taxon>Nematoda</taxon>
        <taxon>Chromadorea</taxon>
        <taxon>Rhabditida</taxon>
        <taxon>Spirurina</taxon>
        <taxon>Spiruromorpha</taxon>
        <taxon>Spiruroidea</taxon>
        <taxon>Gongylonematidae</taxon>
        <taxon>Gongylonema</taxon>
    </lineage>
</organism>
<keyword evidence="1" id="KW-0732">Signal</keyword>
<dbReference type="AlphaFoldDB" id="A0A183EYQ0"/>
<dbReference type="PANTHER" id="PTHR44147">
    <property type="entry name" value="DEHYDROGENASE/REDUCTASE SDR FAMILY MEMBER 1"/>
    <property type="match status" value="1"/>
</dbReference>
<keyword evidence="3" id="KW-1185">Reference proteome</keyword>
<dbReference type="EMBL" id="UYRT01108543">
    <property type="protein sequence ID" value="VDN45088.1"/>
    <property type="molecule type" value="Genomic_DNA"/>
</dbReference>
<evidence type="ECO:0000313" key="2">
    <source>
        <dbReference type="EMBL" id="VDN45088.1"/>
    </source>
</evidence>